<dbReference type="GO" id="GO:0004315">
    <property type="term" value="F:3-oxoacyl-[acyl-carrier-protein] synthase activity"/>
    <property type="evidence" value="ECO:0007669"/>
    <property type="project" value="InterPro"/>
</dbReference>
<keyword evidence="4 14" id="KW-0444">Lipid biosynthesis</keyword>
<name>A0A6M0RBI9_9CLOT</name>
<keyword evidence="19" id="KW-1185">Reference proteome</keyword>
<evidence type="ECO:0000256" key="13">
    <source>
        <dbReference type="ARBA" id="ARBA00052985"/>
    </source>
</evidence>
<dbReference type="AlphaFoldDB" id="A0A6M0RBI9"/>
<dbReference type="GO" id="GO:0044550">
    <property type="term" value="P:secondary metabolite biosynthetic process"/>
    <property type="evidence" value="ECO:0007669"/>
    <property type="project" value="TreeGrafter"/>
</dbReference>
<evidence type="ECO:0000256" key="5">
    <source>
        <dbReference type="ARBA" id="ARBA00022679"/>
    </source>
</evidence>
<dbReference type="EMBL" id="SXDP01000010">
    <property type="protein sequence ID" value="NEZ47624.1"/>
    <property type="molecule type" value="Genomic_DNA"/>
</dbReference>
<dbReference type="InterPro" id="IPR013747">
    <property type="entry name" value="ACP_syn_III_C"/>
</dbReference>
<sequence length="326" mass="35483">MSNIQIIGTGSYLPEGIITNDDLSNIVDTNDEWITARTGISKRRISKGENTVYMACKAGKMALDSSKLCSEDLDLIIVATLTPDNFMPSTACSVQKELKAKNAMCFDISAACSGFVYALEVAYSLINSTSRKNALIIGAETLSKIVDWKDRSTCILFGDGAGAAVISKKNEKGIVDFSTGSQGELGEFLTSKALPLKNLYISNDNERHNSYISMSGKEIFKFAVNSITNVVKELCMKSNWKLEDVDYIIPHQANMRIIEYTSKKLGVPKNKFYTNLKDCGNTSAASIAIALDHINKNGLLRKGSKIILVGFGGGLTYGGVSIYWSI</sequence>
<keyword evidence="9 14" id="KW-0012">Acyltransferase</keyword>
<dbReference type="InterPro" id="IPR016039">
    <property type="entry name" value="Thiolase-like"/>
</dbReference>
<comment type="pathway">
    <text evidence="1 14">Lipid metabolism; fatty acid biosynthesis.</text>
</comment>
<feature type="active site" evidence="14">
    <location>
        <position position="112"/>
    </location>
</feature>
<dbReference type="GO" id="GO:0033818">
    <property type="term" value="F:beta-ketoacyl-acyl-carrier-protein synthase III activity"/>
    <property type="evidence" value="ECO:0007669"/>
    <property type="project" value="UniProtKB-UniRule"/>
</dbReference>
<dbReference type="Gene3D" id="3.40.47.10">
    <property type="match status" value="1"/>
</dbReference>
<dbReference type="SUPFAM" id="SSF53901">
    <property type="entry name" value="Thiolase-like"/>
    <property type="match status" value="1"/>
</dbReference>
<evidence type="ECO:0000256" key="6">
    <source>
        <dbReference type="ARBA" id="ARBA00022832"/>
    </source>
</evidence>
<dbReference type="CDD" id="cd00830">
    <property type="entry name" value="KAS_III"/>
    <property type="match status" value="1"/>
</dbReference>
<evidence type="ECO:0000259" key="17">
    <source>
        <dbReference type="Pfam" id="PF08545"/>
    </source>
</evidence>
<keyword evidence="6 14" id="KW-0276">Fatty acid metabolism</keyword>
<dbReference type="FunFam" id="3.40.47.10:FF:000004">
    <property type="entry name" value="3-oxoacyl-[acyl-carrier-protein] synthase 3"/>
    <property type="match status" value="1"/>
</dbReference>
<keyword evidence="15" id="KW-1133">Transmembrane helix</keyword>
<feature type="active site" evidence="14">
    <location>
        <position position="281"/>
    </location>
</feature>
<feature type="domain" description="Beta-ketoacyl-[acyl-carrier-protein] synthase III N-terminal" evidence="17">
    <location>
        <begin position="106"/>
        <end position="183"/>
    </location>
</feature>
<dbReference type="OrthoDB" id="9815506at2"/>
<comment type="catalytic activity">
    <reaction evidence="11">
        <text>(2S)-2-methylbutanoyl-CoA + malonyl-[ACP] + H(+) = (4S)-4-methyl-3-oxohexanoyl-[ACP] + CO2 + CoA</text>
        <dbReference type="Rhea" id="RHEA:42276"/>
        <dbReference type="Rhea" id="RHEA-COMP:9623"/>
        <dbReference type="Rhea" id="RHEA-COMP:17148"/>
        <dbReference type="ChEBI" id="CHEBI:15378"/>
        <dbReference type="ChEBI" id="CHEBI:16526"/>
        <dbReference type="ChEBI" id="CHEBI:57287"/>
        <dbReference type="ChEBI" id="CHEBI:78449"/>
        <dbReference type="ChEBI" id="CHEBI:88166"/>
        <dbReference type="ChEBI" id="CHEBI:167462"/>
        <dbReference type="EC" id="2.3.1.300"/>
    </reaction>
    <physiologicalReaction direction="left-to-right" evidence="11">
        <dbReference type="Rhea" id="RHEA:42277"/>
    </physiologicalReaction>
</comment>
<gene>
    <name evidence="14" type="primary">fabH</name>
    <name evidence="18" type="ORF">FDF74_10535</name>
</gene>
<comment type="catalytic activity">
    <reaction evidence="13">
        <text>3-methylbutanoyl-CoA + malonyl-[ACP] + H(+) = 5-methyl-3-oxohexanoyl-[ACP] + CO2 + CoA</text>
        <dbReference type="Rhea" id="RHEA:42272"/>
        <dbReference type="Rhea" id="RHEA-COMP:9623"/>
        <dbReference type="Rhea" id="RHEA-COMP:9941"/>
        <dbReference type="ChEBI" id="CHEBI:15378"/>
        <dbReference type="ChEBI" id="CHEBI:16526"/>
        <dbReference type="ChEBI" id="CHEBI:57287"/>
        <dbReference type="ChEBI" id="CHEBI:57345"/>
        <dbReference type="ChEBI" id="CHEBI:78449"/>
        <dbReference type="ChEBI" id="CHEBI:78822"/>
        <dbReference type="EC" id="2.3.1.300"/>
    </reaction>
    <physiologicalReaction direction="left-to-right" evidence="13">
        <dbReference type="Rhea" id="RHEA:42273"/>
    </physiologicalReaction>
</comment>
<keyword evidence="7 14" id="KW-0443">Lipid metabolism</keyword>
<dbReference type="PANTHER" id="PTHR34069:SF2">
    <property type="entry name" value="BETA-KETOACYL-[ACYL-CARRIER-PROTEIN] SYNTHASE III"/>
    <property type="match status" value="1"/>
</dbReference>
<evidence type="ECO:0000256" key="11">
    <source>
        <dbReference type="ARBA" id="ARBA00052407"/>
    </source>
</evidence>
<dbReference type="Proteomes" id="UP000473885">
    <property type="component" value="Unassembled WGS sequence"/>
</dbReference>
<feature type="region of interest" description="ACP-binding" evidence="14">
    <location>
        <begin position="252"/>
        <end position="256"/>
    </location>
</feature>
<dbReference type="InterPro" id="IPR013751">
    <property type="entry name" value="ACP_syn_III_N"/>
</dbReference>
<dbReference type="HAMAP" id="MF_01815">
    <property type="entry name" value="FabH"/>
    <property type="match status" value="1"/>
</dbReference>
<comment type="function">
    <text evidence="14">Catalyzes the condensation reaction of fatty acid synthesis by the addition to an acyl acceptor of two carbons from malonyl-ACP. Catalyzes the first condensation reaction which initiates fatty acid synthesis and may therefore play a role in governing the total rate of fatty acid production. Possesses both acetoacetyl-ACP synthase and acetyl transacylase activities. Its substrate specificity determines the biosynthesis of branched-chain and/or straight-chain of fatty acids.</text>
</comment>
<comment type="subcellular location">
    <subcellularLocation>
        <location evidence="14">Cytoplasm</location>
    </subcellularLocation>
</comment>
<keyword evidence="15" id="KW-0472">Membrane</keyword>
<dbReference type="GO" id="GO:0005737">
    <property type="term" value="C:cytoplasm"/>
    <property type="evidence" value="ECO:0007669"/>
    <property type="project" value="UniProtKB-SubCell"/>
</dbReference>
<feature type="active site" evidence="14">
    <location>
        <position position="251"/>
    </location>
</feature>
<feature type="domain" description="Beta-ketoacyl-[acyl-carrier-protein] synthase III C-terminal" evidence="16">
    <location>
        <begin position="236"/>
        <end position="324"/>
    </location>
</feature>
<evidence type="ECO:0000256" key="7">
    <source>
        <dbReference type="ARBA" id="ARBA00023098"/>
    </source>
</evidence>
<accession>A0A6M0RBI9</accession>
<keyword evidence="8 14" id="KW-0275">Fatty acid biosynthesis</keyword>
<dbReference type="EC" id="2.3.1.180" evidence="14"/>
<comment type="catalytic activity">
    <reaction evidence="12">
        <text>2-methylpropanoyl-CoA + malonyl-[ACP] + H(+) = 4-methyl-3-oxopentanoyl-[ACP] + CO2 + CoA</text>
        <dbReference type="Rhea" id="RHEA:42268"/>
        <dbReference type="Rhea" id="RHEA-COMP:9623"/>
        <dbReference type="Rhea" id="RHEA-COMP:9940"/>
        <dbReference type="ChEBI" id="CHEBI:15378"/>
        <dbReference type="ChEBI" id="CHEBI:16526"/>
        <dbReference type="ChEBI" id="CHEBI:57287"/>
        <dbReference type="ChEBI" id="CHEBI:57338"/>
        <dbReference type="ChEBI" id="CHEBI:78449"/>
        <dbReference type="ChEBI" id="CHEBI:78820"/>
        <dbReference type="EC" id="2.3.1.300"/>
    </reaction>
    <physiologicalReaction direction="left-to-right" evidence="12">
        <dbReference type="Rhea" id="RHEA:42269"/>
    </physiologicalReaction>
</comment>
<evidence type="ECO:0000256" key="12">
    <source>
        <dbReference type="ARBA" id="ARBA00052467"/>
    </source>
</evidence>
<evidence type="ECO:0000256" key="14">
    <source>
        <dbReference type="HAMAP-Rule" id="MF_01815"/>
    </source>
</evidence>
<evidence type="ECO:0000256" key="10">
    <source>
        <dbReference type="ARBA" id="ARBA00051096"/>
    </source>
</evidence>
<evidence type="ECO:0000256" key="8">
    <source>
        <dbReference type="ARBA" id="ARBA00023160"/>
    </source>
</evidence>
<dbReference type="NCBIfam" id="NF006829">
    <property type="entry name" value="PRK09352.1"/>
    <property type="match status" value="1"/>
</dbReference>
<dbReference type="InterPro" id="IPR004655">
    <property type="entry name" value="FabH"/>
</dbReference>
<dbReference type="Pfam" id="PF08545">
    <property type="entry name" value="ACP_syn_III"/>
    <property type="match status" value="1"/>
</dbReference>
<comment type="domain">
    <text evidence="14">The last Arg residue of the ACP-binding site is essential for the weak association between ACP/AcpP and FabH.</text>
</comment>
<evidence type="ECO:0000256" key="4">
    <source>
        <dbReference type="ARBA" id="ARBA00022516"/>
    </source>
</evidence>
<keyword evidence="15" id="KW-0812">Transmembrane</keyword>
<keyword evidence="5 14" id="KW-0808">Transferase</keyword>
<keyword evidence="14" id="KW-0511">Multifunctional enzyme</keyword>
<keyword evidence="3 14" id="KW-0963">Cytoplasm</keyword>
<organism evidence="18 19">
    <name type="scientific">Clostridium niameyense</name>
    <dbReference type="NCBI Taxonomy" id="1622073"/>
    <lineage>
        <taxon>Bacteria</taxon>
        <taxon>Bacillati</taxon>
        <taxon>Bacillota</taxon>
        <taxon>Clostridia</taxon>
        <taxon>Eubacteriales</taxon>
        <taxon>Clostridiaceae</taxon>
        <taxon>Clostridium</taxon>
    </lineage>
</organism>
<comment type="subunit">
    <text evidence="14">Homodimer.</text>
</comment>
<evidence type="ECO:0000256" key="2">
    <source>
        <dbReference type="ARBA" id="ARBA00008642"/>
    </source>
</evidence>
<dbReference type="GO" id="GO:0006633">
    <property type="term" value="P:fatty acid biosynthetic process"/>
    <property type="evidence" value="ECO:0007669"/>
    <property type="project" value="UniProtKB-UniRule"/>
</dbReference>
<evidence type="ECO:0000313" key="18">
    <source>
        <dbReference type="EMBL" id="NEZ47624.1"/>
    </source>
</evidence>
<evidence type="ECO:0000256" key="15">
    <source>
        <dbReference type="SAM" id="Phobius"/>
    </source>
</evidence>
<comment type="caution">
    <text evidence="18">The sequence shown here is derived from an EMBL/GenBank/DDBJ whole genome shotgun (WGS) entry which is preliminary data.</text>
</comment>
<comment type="similarity">
    <text evidence="2 14">Belongs to the thiolase-like superfamily. FabH family.</text>
</comment>
<protein>
    <recommendedName>
        <fullName evidence="14">Beta-ketoacyl-[acyl-carrier-protein] synthase III</fullName>
        <shortName evidence="14">Beta-ketoacyl-ACP synthase III</shortName>
        <shortName evidence="14">KAS III</shortName>
        <ecNumber evidence="14">2.3.1.180</ecNumber>
    </recommendedName>
    <alternativeName>
        <fullName evidence="14">3-oxoacyl-[acyl-carrier-protein] synthase 3</fullName>
    </alternativeName>
    <alternativeName>
        <fullName evidence="14">3-oxoacyl-[acyl-carrier-protein] synthase III</fullName>
    </alternativeName>
</protein>
<evidence type="ECO:0000313" key="19">
    <source>
        <dbReference type="Proteomes" id="UP000473885"/>
    </source>
</evidence>
<comment type="catalytic activity">
    <reaction evidence="10">
        <text>malonyl-[ACP] + acetyl-CoA + H(+) = 3-oxobutanoyl-[ACP] + CO2 + CoA</text>
        <dbReference type="Rhea" id="RHEA:12080"/>
        <dbReference type="Rhea" id="RHEA-COMP:9623"/>
        <dbReference type="Rhea" id="RHEA-COMP:9625"/>
        <dbReference type="ChEBI" id="CHEBI:15378"/>
        <dbReference type="ChEBI" id="CHEBI:16526"/>
        <dbReference type="ChEBI" id="CHEBI:57287"/>
        <dbReference type="ChEBI" id="CHEBI:57288"/>
        <dbReference type="ChEBI" id="CHEBI:78449"/>
        <dbReference type="ChEBI" id="CHEBI:78450"/>
        <dbReference type="EC" id="2.3.1.180"/>
    </reaction>
    <physiologicalReaction direction="left-to-right" evidence="10">
        <dbReference type="Rhea" id="RHEA:12081"/>
    </physiologicalReaction>
</comment>
<evidence type="ECO:0000259" key="16">
    <source>
        <dbReference type="Pfam" id="PF08541"/>
    </source>
</evidence>
<evidence type="ECO:0000256" key="1">
    <source>
        <dbReference type="ARBA" id="ARBA00005194"/>
    </source>
</evidence>
<dbReference type="NCBIfam" id="TIGR00747">
    <property type="entry name" value="fabH"/>
    <property type="match status" value="1"/>
</dbReference>
<reference evidence="18 19" key="1">
    <citation type="submission" date="2019-04" db="EMBL/GenBank/DDBJ databases">
        <title>Genome sequencing of Clostridium botulinum Groups I-IV and Clostridium butyricum.</title>
        <authorList>
            <person name="Brunt J."/>
            <person name="Van Vliet A.H.M."/>
            <person name="Stringer S.C."/>
            <person name="Carter A.T."/>
            <person name="Peck M.W."/>
        </authorList>
    </citation>
    <scope>NUCLEOTIDE SEQUENCE [LARGE SCALE GENOMIC DNA]</scope>
    <source>
        <strain evidence="18 19">IFR 18/094</strain>
    </source>
</reference>
<dbReference type="Pfam" id="PF08541">
    <property type="entry name" value="ACP_syn_III_C"/>
    <property type="match status" value="1"/>
</dbReference>
<evidence type="ECO:0000256" key="9">
    <source>
        <dbReference type="ARBA" id="ARBA00023315"/>
    </source>
</evidence>
<evidence type="ECO:0000256" key="3">
    <source>
        <dbReference type="ARBA" id="ARBA00022490"/>
    </source>
</evidence>
<proteinExistence type="inferred from homology"/>
<dbReference type="PANTHER" id="PTHR34069">
    <property type="entry name" value="3-OXOACYL-[ACYL-CARRIER-PROTEIN] SYNTHASE 3"/>
    <property type="match status" value="1"/>
</dbReference>
<dbReference type="UniPathway" id="UPA00094"/>
<dbReference type="RefSeq" id="WP_050606294.1">
    <property type="nucleotide sequence ID" value="NZ_CABKUB010000005.1"/>
</dbReference>
<feature type="transmembrane region" description="Helical" evidence="15">
    <location>
        <begin position="306"/>
        <end position="324"/>
    </location>
</feature>